<dbReference type="OrthoDB" id="9134299at2"/>
<reference evidence="1 2" key="1">
    <citation type="submission" date="2016-10" db="EMBL/GenBank/DDBJ databases">
        <authorList>
            <person name="de Groot N.N."/>
        </authorList>
    </citation>
    <scope>NUCLEOTIDE SEQUENCE [LARGE SCALE GENOMIC DNA]</scope>
    <source>
        <strain evidence="1 2">CGMCC 4.7037</strain>
    </source>
</reference>
<dbReference type="InterPro" id="IPR023393">
    <property type="entry name" value="START-like_dom_sf"/>
</dbReference>
<evidence type="ECO:0000313" key="2">
    <source>
        <dbReference type="Proteomes" id="UP000236732"/>
    </source>
</evidence>
<gene>
    <name evidence="1" type="ORF">SAMN05444920_103527</name>
</gene>
<name>A0A1H6BNI0_9ACTN</name>
<dbReference type="InterPro" id="IPR019587">
    <property type="entry name" value="Polyketide_cyclase/dehydratase"/>
</dbReference>
<organism evidence="1 2">
    <name type="scientific">Nonomuraea solani</name>
    <dbReference type="NCBI Taxonomy" id="1144553"/>
    <lineage>
        <taxon>Bacteria</taxon>
        <taxon>Bacillati</taxon>
        <taxon>Actinomycetota</taxon>
        <taxon>Actinomycetes</taxon>
        <taxon>Streptosporangiales</taxon>
        <taxon>Streptosporangiaceae</taxon>
        <taxon>Nonomuraea</taxon>
    </lineage>
</organism>
<proteinExistence type="predicted"/>
<dbReference type="Proteomes" id="UP000236732">
    <property type="component" value="Unassembled WGS sequence"/>
</dbReference>
<accession>A0A1H6BNI0</accession>
<evidence type="ECO:0000313" key="1">
    <source>
        <dbReference type="EMBL" id="SEG62241.1"/>
    </source>
</evidence>
<keyword evidence="2" id="KW-1185">Reference proteome</keyword>
<dbReference type="Gene3D" id="3.30.530.20">
    <property type="match status" value="1"/>
</dbReference>
<dbReference type="Pfam" id="PF10604">
    <property type="entry name" value="Polyketide_cyc2"/>
    <property type="match status" value="1"/>
</dbReference>
<dbReference type="EMBL" id="FNVT01000003">
    <property type="protein sequence ID" value="SEG62241.1"/>
    <property type="molecule type" value="Genomic_DNA"/>
</dbReference>
<protein>
    <submittedName>
        <fullName evidence="1">Ribosome association toxin PasT (RatA) of the RatAB toxin-antitoxin module</fullName>
    </submittedName>
</protein>
<dbReference type="SUPFAM" id="SSF55961">
    <property type="entry name" value="Bet v1-like"/>
    <property type="match status" value="1"/>
</dbReference>
<dbReference type="AlphaFoldDB" id="A0A1H6BNI0"/>
<dbReference type="RefSeq" id="WP_103956184.1">
    <property type="nucleotide sequence ID" value="NZ_FNVT01000003.1"/>
</dbReference>
<sequence>MPQISATAFVPASAAELRQIVREGIGLPTLAPHVLEVEPQSDGTARWSVLLNGSRVGWTQREATTSGQRLVFTQTQGDFDSLAVTWTFAPDCAGTWVGLNIAFHLGIDGLAPLLDPIWAQSLRAHADLLLSALASAKEPNDHD</sequence>